<dbReference type="eggNOG" id="KOG2495">
    <property type="taxonomic scope" value="Eukaryota"/>
</dbReference>
<comment type="similarity">
    <text evidence="1">Belongs to the NADH dehydrogenase family.</text>
</comment>
<proteinExistence type="inferred from homology"/>
<evidence type="ECO:0000313" key="8">
    <source>
        <dbReference type="Proteomes" id="UP000016922"/>
    </source>
</evidence>
<dbReference type="InterPro" id="IPR036188">
    <property type="entry name" value="FAD/NAD-bd_sf"/>
</dbReference>
<reference evidence="7 8" key="1">
    <citation type="journal article" date="2013" name="BMC Genomics">
        <title>Genomics-driven discovery of the pneumocandin biosynthetic gene cluster in the fungus Glarea lozoyensis.</title>
        <authorList>
            <person name="Chen L."/>
            <person name="Yue Q."/>
            <person name="Zhang X."/>
            <person name="Xiang M."/>
            <person name="Wang C."/>
            <person name="Li S."/>
            <person name="Che Y."/>
            <person name="Ortiz-Lopez F.J."/>
            <person name="Bills G.F."/>
            <person name="Liu X."/>
            <person name="An Z."/>
        </authorList>
    </citation>
    <scope>NUCLEOTIDE SEQUENCE [LARGE SCALE GENOMIC DNA]</scope>
    <source>
        <strain evidence="8">ATCC 20868 / MF5171</strain>
    </source>
</reference>
<evidence type="ECO:0000256" key="5">
    <source>
        <dbReference type="ARBA" id="ARBA00023027"/>
    </source>
</evidence>
<keyword evidence="3" id="KW-0274">FAD</keyword>
<dbReference type="InterPro" id="IPR045024">
    <property type="entry name" value="NDH-2"/>
</dbReference>
<dbReference type="Proteomes" id="UP000016922">
    <property type="component" value="Unassembled WGS sequence"/>
</dbReference>
<organism evidence="7 8">
    <name type="scientific">Glarea lozoyensis (strain ATCC 20868 / MF5171)</name>
    <dbReference type="NCBI Taxonomy" id="1116229"/>
    <lineage>
        <taxon>Eukaryota</taxon>
        <taxon>Fungi</taxon>
        <taxon>Dikarya</taxon>
        <taxon>Ascomycota</taxon>
        <taxon>Pezizomycotina</taxon>
        <taxon>Leotiomycetes</taxon>
        <taxon>Helotiales</taxon>
        <taxon>Helotiaceae</taxon>
        <taxon>Glarea</taxon>
    </lineage>
</organism>
<evidence type="ECO:0000256" key="2">
    <source>
        <dbReference type="ARBA" id="ARBA00022630"/>
    </source>
</evidence>
<dbReference type="PRINTS" id="PR00368">
    <property type="entry name" value="FADPNR"/>
</dbReference>
<evidence type="ECO:0000259" key="6">
    <source>
        <dbReference type="Pfam" id="PF07992"/>
    </source>
</evidence>
<dbReference type="EMBL" id="KE145371">
    <property type="protein sequence ID" value="EPE26148.1"/>
    <property type="molecule type" value="Genomic_DNA"/>
</dbReference>
<keyword evidence="5" id="KW-0520">NAD</keyword>
<gene>
    <name evidence="7" type="ORF">GLAREA_02060</name>
</gene>
<dbReference type="InterPro" id="IPR023753">
    <property type="entry name" value="FAD/NAD-binding_dom"/>
</dbReference>
<keyword evidence="8" id="KW-1185">Reference proteome</keyword>
<feature type="domain" description="FAD/NAD(P)-binding" evidence="6">
    <location>
        <begin position="8"/>
        <end position="363"/>
    </location>
</feature>
<dbReference type="STRING" id="1116229.S3DHU9"/>
<evidence type="ECO:0000256" key="4">
    <source>
        <dbReference type="ARBA" id="ARBA00023002"/>
    </source>
</evidence>
<evidence type="ECO:0000256" key="3">
    <source>
        <dbReference type="ARBA" id="ARBA00022827"/>
    </source>
</evidence>
<dbReference type="SUPFAM" id="SSF51905">
    <property type="entry name" value="FAD/NAD(P)-binding domain"/>
    <property type="match status" value="2"/>
</dbReference>
<keyword evidence="4" id="KW-0560">Oxidoreductase</keyword>
<dbReference type="OrthoDB" id="3244603at2759"/>
<dbReference type="GeneID" id="19461118"/>
<accession>S3DHU9</accession>
<dbReference type="PANTHER" id="PTHR43706:SF17">
    <property type="entry name" value="NADH DEHYDROGENASE (EUROFUNG)"/>
    <property type="match status" value="1"/>
</dbReference>
<evidence type="ECO:0000313" key="7">
    <source>
        <dbReference type="EMBL" id="EPE26148.1"/>
    </source>
</evidence>
<dbReference type="Gene3D" id="3.50.50.100">
    <property type="match status" value="1"/>
</dbReference>
<dbReference type="KEGG" id="glz:GLAREA_02060"/>
<sequence>MDPSKPTLVIVGTGWAGWTLSQELGKISAPYNKTHNLIILSPHRTMALTPLLASAACSIFDLRLAEEPVRRLSLSPSVQKYQVEVKSIDTKAKTIKCTPAIGSNGDARRPTFRGVDAHDFEVSYDILVLAPGSETNTFGTPGVLEHCYTMKSVKDARKLRERMLDCFELASLPICSEKQKRDLLHFAIVGGGPTGVELAAEIDELIHGHLSHLYHSLKDYVSISVYDIAPKLLGPFDEELSAYAMEKFNRRNVNTRMGRHIESFQQGSMKIKEDGEVGFGICIWATGNKASQLVEDLDVRKSEGGMKRILTDKHLRVLQTPNKQQKENDEKSDPIPGVYALGDAADIMGSELPTTAEVAVQKAKWLAKHLQETSEMSISTEDVSERSNAFHYEQKPLVAYIGRHDGVVEGKGDWTGAGAWLAWRSGNLEWTRSWRRRTMIWVSWALNYLDGREIARR</sequence>
<dbReference type="OMA" id="WHLIDIA"/>
<keyword evidence="2" id="KW-0285">Flavoprotein</keyword>
<dbReference type="AlphaFoldDB" id="S3DHU9"/>
<name>S3DHU9_GLAL2</name>
<dbReference type="Pfam" id="PF07992">
    <property type="entry name" value="Pyr_redox_2"/>
    <property type="match status" value="1"/>
</dbReference>
<dbReference type="GO" id="GO:0005739">
    <property type="term" value="C:mitochondrion"/>
    <property type="evidence" value="ECO:0007669"/>
    <property type="project" value="TreeGrafter"/>
</dbReference>
<dbReference type="PANTHER" id="PTHR43706">
    <property type="entry name" value="NADH DEHYDROGENASE"/>
    <property type="match status" value="1"/>
</dbReference>
<dbReference type="GO" id="GO:0003954">
    <property type="term" value="F:NADH dehydrogenase activity"/>
    <property type="evidence" value="ECO:0007669"/>
    <property type="project" value="InterPro"/>
</dbReference>
<protein>
    <submittedName>
        <fullName evidence="7">FAD/NAD(P)-binding protein</fullName>
    </submittedName>
</protein>
<dbReference type="HOGENOM" id="CLU_021377_1_2_1"/>
<evidence type="ECO:0000256" key="1">
    <source>
        <dbReference type="ARBA" id="ARBA00005272"/>
    </source>
</evidence>
<dbReference type="RefSeq" id="XP_008087467.1">
    <property type="nucleotide sequence ID" value="XM_008089276.1"/>
</dbReference>